<dbReference type="STRING" id="1183438.GKIL_2438"/>
<evidence type="ECO:0000256" key="13">
    <source>
        <dbReference type="ARBA" id="ARBA00023295"/>
    </source>
</evidence>
<dbReference type="InterPro" id="IPR044298">
    <property type="entry name" value="MIG/MutY"/>
</dbReference>
<keyword evidence="13 14" id="KW-0326">Glycosidase</keyword>
<dbReference type="PROSITE" id="PS01155">
    <property type="entry name" value="ENDONUCLEASE_III_2"/>
    <property type="match status" value="1"/>
</dbReference>
<dbReference type="NCBIfam" id="TIGR01084">
    <property type="entry name" value="mutY"/>
    <property type="match status" value="1"/>
</dbReference>
<dbReference type="PATRIC" id="fig|1183438.3.peg.2394"/>
<dbReference type="InterPro" id="IPR015797">
    <property type="entry name" value="NUDIX_hydrolase-like_dom_sf"/>
</dbReference>
<dbReference type="InterPro" id="IPR005760">
    <property type="entry name" value="A/G_AdeGlyc_MutY"/>
</dbReference>
<evidence type="ECO:0000256" key="10">
    <source>
        <dbReference type="ARBA" id="ARBA00023004"/>
    </source>
</evidence>
<evidence type="ECO:0000256" key="1">
    <source>
        <dbReference type="ARBA" id="ARBA00000843"/>
    </source>
</evidence>
<dbReference type="InterPro" id="IPR003265">
    <property type="entry name" value="HhH-GPD_domain"/>
</dbReference>
<dbReference type="Gene3D" id="3.90.79.10">
    <property type="entry name" value="Nucleoside Triphosphate Pyrophosphohydrolase"/>
    <property type="match status" value="1"/>
</dbReference>
<evidence type="ECO:0000256" key="14">
    <source>
        <dbReference type="RuleBase" id="RU365096"/>
    </source>
</evidence>
<keyword evidence="12" id="KW-0234">DNA repair</keyword>
<dbReference type="InterPro" id="IPR029119">
    <property type="entry name" value="MutY_C"/>
</dbReference>
<evidence type="ECO:0000313" key="17">
    <source>
        <dbReference type="Proteomes" id="UP000017396"/>
    </source>
</evidence>
<organism evidence="16 17">
    <name type="scientific">Gloeobacter kilaueensis (strain ATCC BAA-2537 / CCAP 1431/1 / ULC 316 / JS1)</name>
    <dbReference type="NCBI Taxonomy" id="1183438"/>
    <lineage>
        <taxon>Bacteria</taxon>
        <taxon>Bacillati</taxon>
        <taxon>Cyanobacteriota</taxon>
        <taxon>Cyanophyceae</taxon>
        <taxon>Gloeobacterales</taxon>
        <taxon>Gloeobacteraceae</taxon>
        <taxon>Gloeobacter</taxon>
    </lineage>
</organism>
<dbReference type="Pfam" id="PF00730">
    <property type="entry name" value="HhH-GPD"/>
    <property type="match status" value="1"/>
</dbReference>
<evidence type="ECO:0000256" key="2">
    <source>
        <dbReference type="ARBA" id="ARBA00002933"/>
    </source>
</evidence>
<dbReference type="GO" id="GO:0000701">
    <property type="term" value="F:purine-specific mismatch base pair DNA N-glycosylase activity"/>
    <property type="evidence" value="ECO:0007669"/>
    <property type="project" value="UniProtKB-EC"/>
</dbReference>
<keyword evidence="6" id="KW-0004">4Fe-4S</keyword>
<evidence type="ECO:0000256" key="11">
    <source>
        <dbReference type="ARBA" id="ARBA00023014"/>
    </source>
</evidence>
<dbReference type="Gene3D" id="1.10.1670.10">
    <property type="entry name" value="Helix-hairpin-Helix base-excision DNA repair enzymes (C-terminal)"/>
    <property type="match status" value="1"/>
</dbReference>
<dbReference type="InterPro" id="IPR004036">
    <property type="entry name" value="Endonuclease-III-like_CS2"/>
</dbReference>
<dbReference type="CDD" id="cd03431">
    <property type="entry name" value="NUDIX_DNA_Glycosylase_C-MutY"/>
    <property type="match status" value="1"/>
</dbReference>
<gene>
    <name evidence="16" type="primary">mutY</name>
    <name evidence="16" type="ORF">GKIL_2438</name>
</gene>
<dbReference type="GO" id="GO:0051539">
    <property type="term" value="F:4 iron, 4 sulfur cluster binding"/>
    <property type="evidence" value="ECO:0007669"/>
    <property type="project" value="UniProtKB-UniRule"/>
</dbReference>
<dbReference type="InterPro" id="IPR000445">
    <property type="entry name" value="HhH_motif"/>
</dbReference>
<dbReference type="eggNOG" id="COG1194">
    <property type="taxonomic scope" value="Bacteria"/>
</dbReference>
<evidence type="ECO:0000259" key="15">
    <source>
        <dbReference type="SMART" id="SM00478"/>
    </source>
</evidence>
<dbReference type="HOGENOM" id="CLU_012862_0_3_3"/>
<dbReference type="GO" id="GO:0006284">
    <property type="term" value="P:base-excision repair"/>
    <property type="evidence" value="ECO:0007669"/>
    <property type="project" value="UniProtKB-UniRule"/>
</dbReference>
<evidence type="ECO:0000256" key="5">
    <source>
        <dbReference type="ARBA" id="ARBA00022023"/>
    </source>
</evidence>
<dbReference type="EC" id="3.2.2.31" evidence="4 14"/>
<dbReference type="Pfam" id="PF00633">
    <property type="entry name" value="HHH"/>
    <property type="match status" value="1"/>
</dbReference>
<dbReference type="KEGG" id="glj:GKIL_2438"/>
<accession>U5QM45</accession>
<dbReference type="GO" id="GO:0046872">
    <property type="term" value="F:metal ion binding"/>
    <property type="evidence" value="ECO:0007669"/>
    <property type="project" value="UniProtKB-UniRule"/>
</dbReference>
<reference evidence="16 17" key="1">
    <citation type="journal article" date="2013" name="PLoS ONE">
        <title>Cultivation and Complete Genome Sequencing of Gloeobacter kilaueensis sp. nov., from a Lava Cave in Kilauea Caldera, Hawai'i.</title>
        <authorList>
            <person name="Saw J.H."/>
            <person name="Schatz M."/>
            <person name="Brown M.V."/>
            <person name="Kunkel D.D."/>
            <person name="Foster J.S."/>
            <person name="Shick H."/>
            <person name="Christensen S."/>
            <person name="Hou S."/>
            <person name="Wan X."/>
            <person name="Donachie S.P."/>
        </authorList>
    </citation>
    <scope>NUCLEOTIDE SEQUENCE [LARGE SCALE GENOMIC DNA]</scope>
    <source>
        <strain evidence="17">JS</strain>
    </source>
</reference>
<dbReference type="Proteomes" id="UP000017396">
    <property type="component" value="Chromosome"/>
</dbReference>
<dbReference type="FunFam" id="1.10.340.30:FF:000002">
    <property type="entry name" value="Adenine DNA glycosylase"/>
    <property type="match status" value="1"/>
</dbReference>
<protein>
    <recommendedName>
        <fullName evidence="5 14">Adenine DNA glycosylase</fullName>
        <ecNumber evidence="4 14">3.2.2.31</ecNumber>
    </recommendedName>
</protein>
<dbReference type="GO" id="GO:0034039">
    <property type="term" value="F:8-oxo-7,8-dihydroguanine DNA N-glycosylase activity"/>
    <property type="evidence" value="ECO:0007669"/>
    <property type="project" value="TreeGrafter"/>
</dbReference>
<sequence>MMEQSKVWRNDFSVVLLDEQMRRLRRQLLAWYGQSGRDLPWRKTRDPYAIWVSEIMLQQTQVKTVLPYYERWLTTLPTIASLARAEPGAVLKLWEGLGYYARAHNLQKAAQQIQAQHGGSFPRTLAQVQALPGIGRSTAAAILSSAFDQCEAILDANVRRVLSRLFAVADPHRQAEAKLWHFSATLIDPDFPRDFNQALMDLGATVCLPRTPRCLLCPWQADCAGRHTGDPARLPVRATRTERRILRTISVPIEHQGQYWLLQRPEGGLLAGLWEFPLLDWPAGAEPEALIRSIFGERLQLLDSPGRVEHEFTHRILNALVLRARWIDPPTLPEMFAHRPQIWALPEQWPSYPMPGYVRKICRLLQ</sequence>
<dbReference type="InterPro" id="IPR023170">
    <property type="entry name" value="HhH_base_excis_C"/>
</dbReference>
<keyword evidence="17" id="KW-1185">Reference proteome</keyword>
<dbReference type="GO" id="GO:0035485">
    <property type="term" value="F:adenine/guanine mispair binding"/>
    <property type="evidence" value="ECO:0007669"/>
    <property type="project" value="TreeGrafter"/>
</dbReference>
<evidence type="ECO:0000256" key="4">
    <source>
        <dbReference type="ARBA" id="ARBA00012045"/>
    </source>
</evidence>
<dbReference type="GO" id="GO:0032357">
    <property type="term" value="F:oxidized purine DNA binding"/>
    <property type="evidence" value="ECO:0007669"/>
    <property type="project" value="TreeGrafter"/>
</dbReference>
<evidence type="ECO:0000313" key="16">
    <source>
        <dbReference type="EMBL" id="AGY58684.1"/>
    </source>
</evidence>
<dbReference type="GO" id="GO:0006298">
    <property type="term" value="P:mismatch repair"/>
    <property type="evidence" value="ECO:0007669"/>
    <property type="project" value="TreeGrafter"/>
</dbReference>
<comment type="cofactor">
    <cofactor evidence="14">
        <name>[4Fe-4S] cluster</name>
        <dbReference type="ChEBI" id="CHEBI:49883"/>
    </cofactor>
    <text evidence="14">Binds 1 [4Fe-4S] cluster.</text>
</comment>
<evidence type="ECO:0000256" key="6">
    <source>
        <dbReference type="ARBA" id="ARBA00022485"/>
    </source>
</evidence>
<comment type="catalytic activity">
    <reaction evidence="1 14">
        <text>Hydrolyzes free adenine bases from 7,8-dihydro-8-oxoguanine:adenine mismatched double-stranded DNA, leaving an apurinic site.</text>
        <dbReference type="EC" id="3.2.2.31"/>
    </reaction>
</comment>
<dbReference type="CDD" id="cd00056">
    <property type="entry name" value="ENDO3c"/>
    <property type="match status" value="1"/>
</dbReference>
<keyword evidence="7" id="KW-0479">Metal-binding</keyword>
<keyword evidence="11" id="KW-0411">Iron-sulfur</keyword>
<dbReference type="EMBL" id="CP003587">
    <property type="protein sequence ID" value="AGY58684.1"/>
    <property type="molecule type" value="Genomic_DNA"/>
</dbReference>
<evidence type="ECO:0000256" key="7">
    <source>
        <dbReference type="ARBA" id="ARBA00022723"/>
    </source>
</evidence>
<keyword evidence="10 14" id="KW-0408">Iron</keyword>
<dbReference type="Gene3D" id="1.10.340.30">
    <property type="entry name" value="Hypothetical protein, domain 2"/>
    <property type="match status" value="1"/>
</dbReference>
<evidence type="ECO:0000256" key="8">
    <source>
        <dbReference type="ARBA" id="ARBA00022763"/>
    </source>
</evidence>
<dbReference type="SMART" id="SM00478">
    <property type="entry name" value="ENDO3c"/>
    <property type="match status" value="1"/>
</dbReference>
<name>U5QM45_GLOK1</name>
<dbReference type="AlphaFoldDB" id="U5QM45"/>
<dbReference type="SUPFAM" id="SSF55811">
    <property type="entry name" value="Nudix"/>
    <property type="match status" value="1"/>
</dbReference>
<dbReference type="Pfam" id="PF14815">
    <property type="entry name" value="NUDIX_4"/>
    <property type="match status" value="1"/>
</dbReference>
<evidence type="ECO:0000256" key="12">
    <source>
        <dbReference type="ARBA" id="ARBA00023204"/>
    </source>
</evidence>
<dbReference type="RefSeq" id="WP_023173865.1">
    <property type="nucleotide sequence ID" value="NC_022600.1"/>
</dbReference>
<comment type="function">
    <text evidence="2">Adenine glycosylase active on G-A mispairs. MutY also corrects error-prone DNA synthesis past GO lesions which are due to the oxidatively damaged form of guanine: 7,8-dihydro-8-oxoguanine (8-oxo-dGTP).</text>
</comment>
<evidence type="ECO:0000256" key="9">
    <source>
        <dbReference type="ARBA" id="ARBA00022801"/>
    </source>
</evidence>
<comment type="similarity">
    <text evidence="3 14">Belongs to the Nth/MutY family.</text>
</comment>
<dbReference type="PANTHER" id="PTHR42944">
    <property type="entry name" value="ADENINE DNA GLYCOSYLASE"/>
    <property type="match status" value="1"/>
</dbReference>
<evidence type="ECO:0000256" key="3">
    <source>
        <dbReference type="ARBA" id="ARBA00008343"/>
    </source>
</evidence>
<keyword evidence="9" id="KW-0378">Hydrolase</keyword>
<dbReference type="InterPro" id="IPR011257">
    <property type="entry name" value="DNA_glycosylase"/>
</dbReference>
<dbReference type="PANTHER" id="PTHR42944:SF1">
    <property type="entry name" value="ADENINE DNA GLYCOSYLASE"/>
    <property type="match status" value="1"/>
</dbReference>
<keyword evidence="8 14" id="KW-0227">DNA damage</keyword>
<proteinExistence type="inferred from homology"/>
<feature type="domain" description="HhH-GPD" evidence="15">
    <location>
        <begin position="56"/>
        <end position="205"/>
    </location>
</feature>
<dbReference type="SUPFAM" id="SSF48150">
    <property type="entry name" value="DNA-glycosylase"/>
    <property type="match status" value="1"/>
</dbReference>